<keyword evidence="5 10" id="KW-0378">Hydrolase</keyword>
<dbReference type="InterPro" id="IPR033121">
    <property type="entry name" value="PEPTIDASE_A1"/>
</dbReference>
<dbReference type="EMBL" id="CAADRA010005454">
    <property type="protein sequence ID" value="VFT89980.1"/>
    <property type="molecule type" value="Genomic_DNA"/>
</dbReference>
<keyword evidence="2 10" id="KW-0645">Protease</keyword>
<feature type="region of interest" description="Disordered" evidence="11">
    <location>
        <begin position="467"/>
        <end position="509"/>
    </location>
</feature>
<evidence type="ECO:0000313" key="15">
    <source>
        <dbReference type="EMBL" id="VFT89980.1"/>
    </source>
</evidence>
<dbReference type="InterPro" id="IPR001461">
    <property type="entry name" value="Aspartic_peptidase_A1"/>
</dbReference>
<reference evidence="15 16" key="1">
    <citation type="submission" date="2019-03" db="EMBL/GenBank/DDBJ databases">
        <authorList>
            <person name="Gaulin E."/>
            <person name="Dumas B."/>
        </authorList>
    </citation>
    <scope>NUCLEOTIDE SEQUENCE [LARGE SCALE GENOMIC DNA]</scope>
    <source>
        <strain evidence="15">CBS 568.67</strain>
    </source>
</reference>
<dbReference type="GO" id="GO:0012505">
    <property type="term" value="C:endomembrane system"/>
    <property type="evidence" value="ECO:0007669"/>
    <property type="project" value="UniProtKB-SubCell"/>
</dbReference>
<dbReference type="PROSITE" id="PS00141">
    <property type="entry name" value="ASP_PROTEASE"/>
    <property type="match status" value="1"/>
</dbReference>
<protein>
    <submittedName>
        <fullName evidence="15">Aste57867_13138 protein</fullName>
    </submittedName>
</protein>
<dbReference type="AlphaFoldDB" id="A0A485KXN9"/>
<evidence type="ECO:0000313" key="16">
    <source>
        <dbReference type="Proteomes" id="UP000332933"/>
    </source>
</evidence>
<feature type="active site" evidence="9">
    <location>
        <position position="275"/>
    </location>
</feature>
<reference evidence="14" key="2">
    <citation type="submission" date="2019-06" db="EMBL/GenBank/DDBJ databases">
        <title>Genomics analysis of Aphanomyces spp. identifies a new class of oomycete effector associated with host adaptation.</title>
        <authorList>
            <person name="Gaulin E."/>
        </authorList>
    </citation>
    <scope>NUCLEOTIDE SEQUENCE</scope>
    <source>
        <strain evidence="14">CBS 578.67</strain>
    </source>
</reference>
<evidence type="ECO:0000256" key="9">
    <source>
        <dbReference type="PIRSR" id="PIRSR601461-1"/>
    </source>
</evidence>
<proteinExistence type="inferred from homology"/>
<keyword evidence="3 12" id="KW-0812">Transmembrane</keyword>
<dbReference type="GO" id="GO:0006508">
    <property type="term" value="P:proteolysis"/>
    <property type="evidence" value="ECO:0007669"/>
    <property type="project" value="UniProtKB-KW"/>
</dbReference>
<dbReference type="Gene3D" id="2.40.70.10">
    <property type="entry name" value="Acid Proteases"/>
    <property type="match status" value="2"/>
</dbReference>
<evidence type="ECO:0000313" key="14">
    <source>
        <dbReference type="EMBL" id="KAF0696100.1"/>
    </source>
</evidence>
<dbReference type="InterPro" id="IPR032861">
    <property type="entry name" value="TAXi_N"/>
</dbReference>
<keyword evidence="16" id="KW-1185">Reference proteome</keyword>
<evidence type="ECO:0000256" key="11">
    <source>
        <dbReference type="SAM" id="MobiDB-lite"/>
    </source>
</evidence>
<evidence type="ECO:0000256" key="2">
    <source>
        <dbReference type="ARBA" id="ARBA00022670"/>
    </source>
</evidence>
<evidence type="ECO:0000256" key="1">
    <source>
        <dbReference type="ARBA" id="ARBA00007447"/>
    </source>
</evidence>
<evidence type="ECO:0000256" key="10">
    <source>
        <dbReference type="RuleBase" id="RU000454"/>
    </source>
</evidence>
<evidence type="ECO:0000256" key="7">
    <source>
        <dbReference type="ARBA" id="ARBA00023136"/>
    </source>
</evidence>
<dbReference type="SUPFAM" id="SSF50630">
    <property type="entry name" value="Acid proteases"/>
    <property type="match status" value="1"/>
</dbReference>
<dbReference type="OrthoDB" id="2747330at2759"/>
<feature type="active site" evidence="9">
    <location>
        <position position="67"/>
    </location>
</feature>
<dbReference type="InterPro" id="IPR001969">
    <property type="entry name" value="Aspartic_peptidase_AS"/>
</dbReference>
<dbReference type="GO" id="GO:0004190">
    <property type="term" value="F:aspartic-type endopeptidase activity"/>
    <property type="evidence" value="ECO:0007669"/>
    <property type="project" value="UniProtKB-KW"/>
</dbReference>
<sequence length="509" mass="55506">MHDQDDGGFRIDLRRNVRFSARRWLADTNATDSAIQFDEVPLGVGVGTHYAEIYLGLPPQKASVIIDTGSHMTALPCSSCIECGDHTDPPYEVRKSTTANYLTCAEYTGRCAECDANQCRVEQRYAEGSMWSALMVSEVCWIGPLQDDLSNAAYLVQKYGVRFPIGCQTKETGLFITQKENGIMGMSQDPNTIVPFLVQAGVLQRKLFSICFADAGGTMVLGGVDPRLHLAPPMYTPLQTTSGWFTVEVLDILIGNTSLGLAPSYYNTGRGVIVDSGSTDTYFPASVQSTFAALYLKLAGRVYHEDESIKLTPAAQRLLPNIQIVLRGNATGSSVVLTIPPTQYLTASPDDGTVTNNIHFTEHSGGVLGASTMMNFDVIFDMEAQAVGFAPSHCGLGPSVGDTHPAISRGQWTDKTFWDSYGSIVSVALACSLFGVTIFLLRFVYRQCRQRQWTELALADDGTPRHAVSPIGVHDEEAGDVPLRTPASPQRKLSRSPELHRIQELDDDE</sequence>
<dbReference type="PROSITE" id="PS51767">
    <property type="entry name" value="PEPTIDASE_A1"/>
    <property type="match status" value="1"/>
</dbReference>
<dbReference type="PRINTS" id="PR00792">
    <property type="entry name" value="PEPSIN"/>
</dbReference>
<evidence type="ECO:0000259" key="13">
    <source>
        <dbReference type="PROSITE" id="PS51767"/>
    </source>
</evidence>
<name>A0A485KXN9_9STRA</name>
<feature type="domain" description="Peptidase A1" evidence="13">
    <location>
        <begin position="49"/>
        <end position="390"/>
    </location>
</feature>
<feature type="compositionally biased region" description="Basic and acidic residues" evidence="11">
    <location>
        <begin position="495"/>
        <end position="509"/>
    </location>
</feature>
<keyword evidence="10" id="KW-0064">Aspartyl protease</keyword>
<dbReference type="Proteomes" id="UP000332933">
    <property type="component" value="Unassembled WGS sequence"/>
</dbReference>
<dbReference type="InterPro" id="IPR021109">
    <property type="entry name" value="Peptidase_aspartic_dom_sf"/>
</dbReference>
<dbReference type="PANTHER" id="PTHR13683:SF375">
    <property type="entry name" value="PEPTIDASE A1 DOMAIN-CONTAINING PROTEIN"/>
    <property type="match status" value="1"/>
</dbReference>
<accession>A0A485KXN9</accession>
<evidence type="ECO:0000256" key="8">
    <source>
        <dbReference type="ARBA" id="ARBA00046288"/>
    </source>
</evidence>
<gene>
    <name evidence="15" type="primary">Aste57867_13138</name>
    <name evidence="14" type="ORF">As57867_013089</name>
    <name evidence="15" type="ORF">ASTE57867_13138</name>
</gene>
<evidence type="ECO:0000256" key="12">
    <source>
        <dbReference type="SAM" id="Phobius"/>
    </source>
</evidence>
<dbReference type="Pfam" id="PF14543">
    <property type="entry name" value="TAXi_N"/>
    <property type="match status" value="1"/>
</dbReference>
<comment type="similarity">
    <text evidence="1 10">Belongs to the peptidase A1 family.</text>
</comment>
<evidence type="ECO:0000256" key="5">
    <source>
        <dbReference type="ARBA" id="ARBA00022801"/>
    </source>
</evidence>
<feature type="transmembrane region" description="Helical" evidence="12">
    <location>
        <begin position="421"/>
        <end position="445"/>
    </location>
</feature>
<comment type="subcellular location">
    <subcellularLocation>
        <location evidence="8">Endomembrane system</location>
        <topology evidence="8">Single-pass type I membrane protein</topology>
    </subcellularLocation>
</comment>
<organism evidence="15 16">
    <name type="scientific">Aphanomyces stellatus</name>
    <dbReference type="NCBI Taxonomy" id="120398"/>
    <lineage>
        <taxon>Eukaryota</taxon>
        <taxon>Sar</taxon>
        <taxon>Stramenopiles</taxon>
        <taxon>Oomycota</taxon>
        <taxon>Saprolegniomycetes</taxon>
        <taxon>Saprolegniales</taxon>
        <taxon>Verrucalvaceae</taxon>
        <taxon>Aphanomyces</taxon>
    </lineage>
</organism>
<dbReference type="EMBL" id="VJMH01005433">
    <property type="protein sequence ID" value="KAF0696100.1"/>
    <property type="molecule type" value="Genomic_DNA"/>
</dbReference>
<keyword evidence="6 12" id="KW-1133">Transmembrane helix</keyword>
<evidence type="ECO:0000256" key="6">
    <source>
        <dbReference type="ARBA" id="ARBA00022989"/>
    </source>
</evidence>
<keyword evidence="4" id="KW-0732">Signal</keyword>
<dbReference type="PANTHER" id="PTHR13683">
    <property type="entry name" value="ASPARTYL PROTEASES"/>
    <property type="match status" value="1"/>
</dbReference>
<evidence type="ECO:0000256" key="3">
    <source>
        <dbReference type="ARBA" id="ARBA00022692"/>
    </source>
</evidence>
<keyword evidence="7 12" id="KW-0472">Membrane</keyword>
<evidence type="ECO:0000256" key="4">
    <source>
        <dbReference type="ARBA" id="ARBA00022729"/>
    </source>
</evidence>